<dbReference type="InterPro" id="IPR015943">
    <property type="entry name" value="WD40/YVTN_repeat-like_dom_sf"/>
</dbReference>
<keyword evidence="3" id="KW-0732">Signal</keyword>
<dbReference type="InterPro" id="IPR031778">
    <property type="entry name" value="Sortilin_N"/>
</dbReference>
<dbReference type="Gene3D" id="2.130.10.10">
    <property type="entry name" value="YVTN repeat-like/Quinoprotein amine dehydrogenase"/>
    <property type="match status" value="4"/>
</dbReference>
<sequence>MRTIRLLCVTLLCLALLSVESFSQRRNRKQSNTGISYESSLFNAMEFRLVGPFRGGRATAVAGVVQDPMTYYMGATGGVWKTDNAGESWYNVSDGFMKTASVGAIAVSESDPNVVYVGMGEAPVRGVMTSHGDGVYKSTDAGKTWKHMGLEKTRQISKIVVDPRNPEVLIVGAQGSPYAATEDRGIYRSEDGGESWTKVHYVDENSGVSDLSMDMTNPRIVYAAYWDHRRFPWKVQSGGPGSGIWKSVDGGVTWNKLTEGLPKGVMGKIGVSVSRANPNKVWAIIEADNGGLYRSDNGGKNWRLINPDRLLRARSWYYMHIQAHPTDEESVFVMNAPLVQSTDNGKTFVNLNTPHGDNHQIWVNPVHPEYMINANDGGANVSIDGGKNWSTQSNQPTAQFYRVNVDNQFPYRIYGGQQDNSSVSIASRVDGGGISNEDFFPVGGCESAYSAFDPNDPNDPKYVYSGCYQGIIDEWNAKTKQTKDVMAYPFQGLGTNPADVKYRFNWNAPIVTSKHDPSVIYHAGNKLLKTSNRGITWEEISPDLTKNDSTHISWGGGPITNEGAGGEIYHAIYYVAESPHTPDVIYTGADDGLLHVTKDGGASWSNISIPNVEEGMVNQIEVSPHTPGTVYVAYNRYKYNDFTPHIFKSTDYGQTWNRLVSGIDADAHVRVVREDPNQKDLLYAGTETGLYVSFDVGLMWNKFQQNLPIVPITDLMIKDNDMIVATQGRAFWVMDDLNPLYELAKAKDSDFYVFEPENAIRDNAFRTGSTIMGQNPYPGFSIMYYLKENVDSVDLAIDFKDAQGNVVRHFSSSADKNQEKLRKKSGMNRLNWNLSMTNPDGVEGVFMGLGAGGHRVAPGQYTVEATYGSQTITKQVEVLADPRWEATTAQYAEQQRLLSSLRTQIDELQEMASDIRSVRSQVSDLKTRVDEDEYAKVHELADALIAEIDGLEEKLIQPNQKTFQDVINFPNKVEAQLLHIYGTIDGIQPPVTNGQKKRAADVISEAKAAMAKANDVNRKLEELTEYLRVEKVPFIAPKKKK</sequence>
<dbReference type="Pfam" id="PF15902">
    <property type="entry name" value="Sortilin-Vps10"/>
    <property type="match status" value="1"/>
</dbReference>
<dbReference type="EMBL" id="LRPC01000001">
    <property type="protein sequence ID" value="KYG78291.1"/>
    <property type="molecule type" value="Genomic_DNA"/>
</dbReference>
<feature type="signal peptide" evidence="3">
    <location>
        <begin position="1"/>
        <end position="23"/>
    </location>
</feature>
<comment type="caution">
    <text evidence="5">The sequence shown here is derived from an EMBL/GenBank/DDBJ whole genome shotgun (WGS) entry which is preliminary data.</text>
</comment>
<dbReference type="GO" id="GO:0010411">
    <property type="term" value="P:xyloglucan metabolic process"/>
    <property type="evidence" value="ECO:0007669"/>
    <property type="project" value="TreeGrafter"/>
</dbReference>
<dbReference type="PANTHER" id="PTHR43739:SF5">
    <property type="entry name" value="EXO-ALPHA-SIALIDASE"/>
    <property type="match status" value="1"/>
</dbReference>
<keyword evidence="6" id="KW-1185">Reference proteome</keyword>
<dbReference type="Proteomes" id="UP000075606">
    <property type="component" value="Unassembled WGS sequence"/>
</dbReference>
<name>A0A150XHU3_9BACT</name>
<evidence type="ECO:0000256" key="1">
    <source>
        <dbReference type="ARBA" id="ARBA00022737"/>
    </source>
</evidence>
<feature type="coiled-coil region" evidence="2">
    <location>
        <begin position="891"/>
        <end position="954"/>
    </location>
</feature>
<organism evidence="5 6">
    <name type="scientific">Roseivirga spongicola</name>
    <dbReference type="NCBI Taxonomy" id="333140"/>
    <lineage>
        <taxon>Bacteria</taxon>
        <taxon>Pseudomonadati</taxon>
        <taxon>Bacteroidota</taxon>
        <taxon>Cytophagia</taxon>
        <taxon>Cytophagales</taxon>
        <taxon>Roseivirgaceae</taxon>
        <taxon>Roseivirga</taxon>
    </lineage>
</organism>
<evidence type="ECO:0000259" key="4">
    <source>
        <dbReference type="Pfam" id="PF15902"/>
    </source>
</evidence>
<feature type="domain" description="Sortilin N-terminal" evidence="4">
    <location>
        <begin position="79"/>
        <end position="200"/>
    </location>
</feature>
<evidence type="ECO:0000313" key="5">
    <source>
        <dbReference type="EMBL" id="KYG78291.1"/>
    </source>
</evidence>
<proteinExistence type="predicted"/>
<keyword evidence="2" id="KW-0175">Coiled coil</keyword>
<dbReference type="CDD" id="cd15482">
    <property type="entry name" value="Sialidase_non-viral"/>
    <property type="match status" value="1"/>
</dbReference>
<dbReference type="OrthoDB" id="9757809at2"/>
<dbReference type="InterPro" id="IPR052025">
    <property type="entry name" value="Xyloglucanase_GH74"/>
</dbReference>
<feature type="chain" id="PRO_5007574708" description="Sortilin N-terminal domain-containing protein" evidence="3">
    <location>
        <begin position="24"/>
        <end position="1041"/>
    </location>
</feature>
<protein>
    <recommendedName>
        <fullName evidence="4">Sortilin N-terminal domain-containing protein</fullName>
    </recommendedName>
</protein>
<dbReference type="RefSeq" id="WP_068217741.1">
    <property type="nucleotide sequence ID" value="NZ_LRPC01000001.1"/>
</dbReference>
<evidence type="ECO:0000256" key="2">
    <source>
        <dbReference type="SAM" id="Coils"/>
    </source>
</evidence>
<evidence type="ECO:0000313" key="6">
    <source>
        <dbReference type="Proteomes" id="UP000075606"/>
    </source>
</evidence>
<dbReference type="AlphaFoldDB" id="A0A150XHU3"/>
<dbReference type="InterPro" id="IPR036278">
    <property type="entry name" value="Sialidase_sf"/>
</dbReference>
<dbReference type="SUPFAM" id="SSF50939">
    <property type="entry name" value="Sialidases"/>
    <property type="match status" value="1"/>
</dbReference>
<accession>A0A150XHU3</accession>
<dbReference type="STRING" id="333140.AWW68_05865"/>
<dbReference type="SUPFAM" id="SSF110296">
    <property type="entry name" value="Oligoxyloglucan reducing end-specific cellobiohydrolase"/>
    <property type="match status" value="1"/>
</dbReference>
<evidence type="ECO:0000256" key="3">
    <source>
        <dbReference type="SAM" id="SignalP"/>
    </source>
</evidence>
<reference evidence="5 6" key="1">
    <citation type="submission" date="2016-01" db="EMBL/GenBank/DDBJ databases">
        <title>Genome sequencing of Roseivirga spongicola UST030701-084.</title>
        <authorList>
            <person name="Selvaratnam C."/>
            <person name="Thevarajoo S."/>
            <person name="Goh K.M."/>
            <person name="Ee R."/>
            <person name="Chan K.-G."/>
            <person name="Chong C.S."/>
        </authorList>
    </citation>
    <scope>NUCLEOTIDE SEQUENCE [LARGE SCALE GENOMIC DNA]</scope>
    <source>
        <strain evidence="5 6">UST030701-084</strain>
    </source>
</reference>
<keyword evidence="1" id="KW-0677">Repeat</keyword>
<dbReference type="PANTHER" id="PTHR43739">
    <property type="entry name" value="XYLOGLUCANASE (EUROFUNG)"/>
    <property type="match status" value="1"/>
</dbReference>
<gene>
    <name evidence="5" type="ORF">AWW68_05865</name>
</gene>